<evidence type="ECO:0000313" key="2">
    <source>
        <dbReference type="EMBL" id="KAK4232989.1"/>
    </source>
</evidence>
<proteinExistence type="predicted"/>
<name>A0AAN7C0C9_9PEZI</name>
<dbReference type="Proteomes" id="UP001303760">
    <property type="component" value="Unassembled WGS sequence"/>
</dbReference>
<comment type="caution">
    <text evidence="2">The sequence shown here is derived from an EMBL/GenBank/DDBJ whole genome shotgun (WGS) entry which is preliminary data.</text>
</comment>
<feature type="region of interest" description="Disordered" evidence="1">
    <location>
        <begin position="76"/>
        <end position="98"/>
    </location>
</feature>
<accession>A0AAN7C0C9</accession>
<sequence length="165" mass="17533">MDPAPIAPPEASEPPGAPGALRPPSPAVPNCPTSAQGTVKARGNGRNGTRRWPCTHEMVEAQERAEALPLPSTAPAALGARASGNGLTSKPAADVSDEAGSTIAPRLYRRWMENTDYEAYEDAPWNDDGHEDGVISHTFEGQLDELIDQEEQGTMEESQALSCIE</sequence>
<reference evidence="2" key="1">
    <citation type="journal article" date="2023" name="Mol. Phylogenet. Evol.">
        <title>Genome-scale phylogeny and comparative genomics of the fungal order Sordariales.</title>
        <authorList>
            <person name="Hensen N."/>
            <person name="Bonometti L."/>
            <person name="Westerberg I."/>
            <person name="Brannstrom I.O."/>
            <person name="Guillou S."/>
            <person name="Cros-Aarteil S."/>
            <person name="Calhoun S."/>
            <person name="Haridas S."/>
            <person name="Kuo A."/>
            <person name="Mondo S."/>
            <person name="Pangilinan J."/>
            <person name="Riley R."/>
            <person name="LaButti K."/>
            <person name="Andreopoulos B."/>
            <person name="Lipzen A."/>
            <person name="Chen C."/>
            <person name="Yan M."/>
            <person name="Daum C."/>
            <person name="Ng V."/>
            <person name="Clum A."/>
            <person name="Steindorff A."/>
            <person name="Ohm R.A."/>
            <person name="Martin F."/>
            <person name="Silar P."/>
            <person name="Natvig D.O."/>
            <person name="Lalanne C."/>
            <person name="Gautier V."/>
            <person name="Ament-Velasquez S.L."/>
            <person name="Kruys A."/>
            <person name="Hutchinson M.I."/>
            <person name="Powell A.J."/>
            <person name="Barry K."/>
            <person name="Miller A.N."/>
            <person name="Grigoriev I.V."/>
            <person name="Debuchy R."/>
            <person name="Gladieux P."/>
            <person name="Hiltunen Thoren M."/>
            <person name="Johannesson H."/>
        </authorList>
    </citation>
    <scope>NUCLEOTIDE SEQUENCE</scope>
    <source>
        <strain evidence="2">CBS 532.94</strain>
    </source>
</reference>
<feature type="compositionally biased region" description="Pro residues" evidence="1">
    <location>
        <begin position="1"/>
        <end position="29"/>
    </location>
</feature>
<evidence type="ECO:0000313" key="3">
    <source>
        <dbReference type="Proteomes" id="UP001303760"/>
    </source>
</evidence>
<reference evidence="2" key="2">
    <citation type="submission" date="2023-05" db="EMBL/GenBank/DDBJ databases">
        <authorList>
            <consortium name="Lawrence Berkeley National Laboratory"/>
            <person name="Steindorff A."/>
            <person name="Hensen N."/>
            <person name="Bonometti L."/>
            <person name="Westerberg I."/>
            <person name="Brannstrom I.O."/>
            <person name="Guillou S."/>
            <person name="Cros-Aarteil S."/>
            <person name="Calhoun S."/>
            <person name="Haridas S."/>
            <person name="Kuo A."/>
            <person name="Mondo S."/>
            <person name="Pangilinan J."/>
            <person name="Riley R."/>
            <person name="Labutti K."/>
            <person name="Andreopoulos B."/>
            <person name="Lipzen A."/>
            <person name="Chen C."/>
            <person name="Yanf M."/>
            <person name="Daum C."/>
            <person name="Ng V."/>
            <person name="Clum A."/>
            <person name="Ohm R."/>
            <person name="Martin F."/>
            <person name="Silar P."/>
            <person name="Natvig D."/>
            <person name="Lalanne C."/>
            <person name="Gautier V."/>
            <person name="Ament-Velasquez S.L."/>
            <person name="Kruys A."/>
            <person name="Hutchinson M.I."/>
            <person name="Powell A.J."/>
            <person name="Barry K."/>
            <person name="Miller A.N."/>
            <person name="Grigoriev I.V."/>
            <person name="Debuchy R."/>
            <person name="Gladieux P."/>
            <person name="Thoren M.H."/>
            <person name="Johannesson H."/>
        </authorList>
    </citation>
    <scope>NUCLEOTIDE SEQUENCE</scope>
    <source>
        <strain evidence="2">CBS 532.94</strain>
    </source>
</reference>
<feature type="region of interest" description="Disordered" evidence="1">
    <location>
        <begin position="1"/>
        <end position="51"/>
    </location>
</feature>
<dbReference type="AlphaFoldDB" id="A0AAN7C0C9"/>
<keyword evidence="3" id="KW-1185">Reference proteome</keyword>
<protein>
    <submittedName>
        <fullName evidence="2">Uncharacterized protein</fullName>
    </submittedName>
</protein>
<gene>
    <name evidence="2" type="ORF">C8A03DRAFT_39336</name>
</gene>
<organism evidence="2 3">
    <name type="scientific">Achaetomium macrosporum</name>
    <dbReference type="NCBI Taxonomy" id="79813"/>
    <lineage>
        <taxon>Eukaryota</taxon>
        <taxon>Fungi</taxon>
        <taxon>Dikarya</taxon>
        <taxon>Ascomycota</taxon>
        <taxon>Pezizomycotina</taxon>
        <taxon>Sordariomycetes</taxon>
        <taxon>Sordariomycetidae</taxon>
        <taxon>Sordariales</taxon>
        <taxon>Chaetomiaceae</taxon>
        <taxon>Achaetomium</taxon>
    </lineage>
</organism>
<evidence type="ECO:0000256" key="1">
    <source>
        <dbReference type="SAM" id="MobiDB-lite"/>
    </source>
</evidence>
<dbReference type="EMBL" id="MU860725">
    <property type="protein sequence ID" value="KAK4232989.1"/>
    <property type="molecule type" value="Genomic_DNA"/>
</dbReference>
<feature type="non-terminal residue" evidence="2">
    <location>
        <position position="165"/>
    </location>
</feature>